<dbReference type="EC" id="1.1.1.284" evidence="14"/>
<dbReference type="Pfam" id="PF08240">
    <property type="entry name" value="ADH_N"/>
    <property type="match status" value="1"/>
</dbReference>
<dbReference type="InterPro" id="IPR013149">
    <property type="entry name" value="ADH-like_C"/>
</dbReference>
<evidence type="ECO:0000256" key="6">
    <source>
        <dbReference type="ARBA" id="ARBA00023002"/>
    </source>
</evidence>
<dbReference type="PANTHER" id="PTHR43880:SF12">
    <property type="entry name" value="ALCOHOL DEHYDROGENASE CLASS-3"/>
    <property type="match status" value="1"/>
</dbReference>
<comment type="function">
    <text evidence="8">Has high formaldehyde dehydrogenase activity in the presence of glutathione and catalyzes the oxidation of normal alcohols in a reaction that is not GSH-dependent. In addition, hemithiolacetals other than those formed from GSH, including omega-thiol fatty acids, also are substrates. Also acts as a S-nitroso-glutathione reductase by catalyzing the NADH-dependent reduction of S-nitrosoglutathione.</text>
</comment>
<evidence type="ECO:0000256" key="14">
    <source>
        <dbReference type="RuleBase" id="RU362016"/>
    </source>
</evidence>
<dbReference type="InterPro" id="IPR011032">
    <property type="entry name" value="GroES-like_sf"/>
</dbReference>
<comment type="catalytic activity">
    <reaction evidence="9">
        <text>S-(hydroxymethyl)glutathione + NADP(+) = S-formylglutathione + NADPH + H(+)</text>
        <dbReference type="Rhea" id="RHEA:19981"/>
        <dbReference type="ChEBI" id="CHEBI:15378"/>
        <dbReference type="ChEBI" id="CHEBI:57688"/>
        <dbReference type="ChEBI" id="CHEBI:57783"/>
        <dbReference type="ChEBI" id="CHEBI:58349"/>
        <dbReference type="ChEBI" id="CHEBI:58758"/>
        <dbReference type="EC" id="1.1.1.284"/>
    </reaction>
</comment>
<evidence type="ECO:0000256" key="11">
    <source>
        <dbReference type="ARBA" id="ARBA00048942"/>
    </source>
</evidence>
<dbReference type="CDD" id="cd08300">
    <property type="entry name" value="alcohol_DH_class_III"/>
    <property type="match status" value="1"/>
</dbReference>
<keyword evidence="17" id="KW-1185">Reference proteome</keyword>
<accession>A0ABP8HLP5</accession>
<evidence type="ECO:0000313" key="16">
    <source>
        <dbReference type="EMBL" id="GAA4341004.1"/>
    </source>
</evidence>
<organism evidence="16 17">
    <name type="scientific">Variovorax defluvii</name>
    <dbReference type="NCBI Taxonomy" id="913761"/>
    <lineage>
        <taxon>Bacteria</taxon>
        <taxon>Pseudomonadati</taxon>
        <taxon>Pseudomonadota</taxon>
        <taxon>Betaproteobacteria</taxon>
        <taxon>Burkholderiales</taxon>
        <taxon>Comamonadaceae</taxon>
        <taxon>Variovorax</taxon>
    </lineage>
</organism>
<evidence type="ECO:0000256" key="2">
    <source>
        <dbReference type="ARBA" id="ARBA00010902"/>
    </source>
</evidence>
<proteinExistence type="inferred from homology"/>
<dbReference type="SUPFAM" id="SSF51735">
    <property type="entry name" value="NAD(P)-binding Rossmann-fold domains"/>
    <property type="match status" value="1"/>
</dbReference>
<evidence type="ECO:0000256" key="5">
    <source>
        <dbReference type="ARBA" id="ARBA00022833"/>
    </source>
</evidence>
<comment type="similarity">
    <text evidence="2 14">Belongs to the zinc-containing alcohol dehydrogenase family. Class-III subfamily.</text>
</comment>
<keyword evidence="7 14" id="KW-0520">NAD</keyword>
<keyword evidence="4 14" id="KW-0479">Metal-binding</keyword>
<feature type="domain" description="Enoyl reductase (ER)" evidence="15">
    <location>
        <begin position="25"/>
        <end position="380"/>
    </location>
</feature>
<comment type="catalytic activity">
    <reaction evidence="10 14">
        <text>S-(hydroxymethyl)glutathione + NAD(+) = S-formylglutathione + NADH + H(+)</text>
        <dbReference type="Rhea" id="RHEA:19985"/>
        <dbReference type="ChEBI" id="CHEBI:15378"/>
        <dbReference type="ChEBI" id="CHEBI:57540"/>
        <dbReference type="ChEBI" id="CHEBI:57688"/>
        <dbReference type="ChEBI" id="CHEBI:57945"/>
        <dbReference type="ChEBI" id="CHEBI:58758"/>
        <dbReference type="EC" id="1.1.1.284"/>
    </reaction>
</comment>
<dbReference type="Gene3D" id="3.40.50.720">
    <property type="entry name" value="NAD(P)-binding Rossmann-like Domain"/>
    <property type="match status" value="1"/>
</dbReference>
<keyword evidence="5 14" id="KW-0862">Zinc</keyword>
<evidence type="ECO:0000256" key="8">
    <source>
        <dbReference type="ARBA" id="ARBA00045226"/>
    </source>
</evidence>
<evidence type="ECO:0000256" key="1">
    <source>
        <dbReference type="ARBA" id="ARBA00001947"/>
    </source>
</evidence>
<comment type="cofactor">
    <cofactor evidence="1 14">
        <name>Zn(2+)</name>
        <dbReference type="ChEBI" id="CHEBI:29105"/>
    </cofactor>
</comment>
<name>A0ABP8HLP5_9BURK</name>
<evidence type="ECO:0000256" key="10">
    <source>
        <dbReference type="ARBA" id="ARBA00048110"/>
    </source>
</evidence>
<reference evidence="17" key="1">
    <citation type="journal article" date="2019" name="Int. J. Syst. Evol. Microbiol.">
        <title>The Global Catalogue of Microorganisms (GCM) 10K type strain sequencing project: providing services to taxonomists for standard genome sequencing and annotation.</title>
        <authorList>
            <consortium name="The Broad Institute Genomics Platform"/>
            <consortium name="The Broad Institute Genome Sequencing Center for Infectious Disease"/>
            <person name="Wu L."/>
            <person name="Ma J."/>
        </authorList>
    </citation>
    <scope>NUCLEOTIDE SEQUENCE [LARGE SCALE GENOMIC DNA]</scope>
    <source>
        <strain evidence="17">JCM 17804</strain>
    </source>
</reference>
<gene>
    <name evidence="16" type="ORF">GCM10023165_21330</name>
</gene>
<dbReference type="PANTHER" id="PTHR43880">
    <property type="entry name" value="ALCOHOL DEHYDROGENASE"/>
    <property type="match status" value="1"/>
</dbReference>
<dbReference type="InterPro" id="IPR020843">
    <property type="entry name" value="ER"/>
</dbReference>
<evidence type="ECO:0000256" key="9">
    <source>
        <dbReference type="ARBA" id="ARBA00047793"/>
    </source>
</evidence>
<comment type="catalytic activity">
    <reaction evidence="12">
        <text>a secondary alcohol + NAD(+) = a ketone + NADH + H(+)</text>
        <dbReference type="Rhea" id="RHEA:10740"/>
        <dbReference type="ChEBI" id="CHEBI:15378"/>
        <dbReference type="ChEBI" id="CHEBI:17087"/>
        <dbReference type="ChEBI" id="CHEBI:35681"/>
        <dbReference type="ChEBI" id="CHEBI:57540"/>
        <dbReference type="ChEBI" id="CHEBI:57945"/>
        <dbReference type="EC" id="1.1.1.1"/>
    </reaction>
</comment>
<dbReference type="PROSITE" id="PS00059">
    <property type="entry name" value="ADH_ZINC"/>
    <property type="match status" value="1"/>
</dbReference>
<evidence type="ECO:0000256" key="12">
    <source>
        <dbReference type="ARBA" id="ARBA00049164"/>
    </source>
</evidence>
<comment type="caution">
    <text evidence="16">The sequence shown here is derived from an EMBL/GenBank/DDBJ whole genome shotgun (WGS) entry which is preliminary data.</text>
</comment>
<dbReference type="Proteomes" id="UP001500975">
    <property type="component" value="Unassembled WGS sequence"/>
</dbReference>
<dbReference type="Gene3D" id="3.90.180.10">
    <property type="entry name" value="Medium-chain alcohol dehydrogenases, catalytic domain"/>
    <property type="match status" value="1"/>
</dbReference>
<evidence type="ECO:0000313" key="17">
    <source>
        <dbReference type="Proteomes" id="UP001500975"/>
    </source>
</evidence>
<evidence type="ECO:0000256" key="7">
    <source>
        <dbReference type="ARBA" id="ARBA00023027"/>
    </source>
</evidence>
<dbReference type="InterPro" id="IPR002328">
    <property type="entry name" value="ADH_Zn_CS"/>
</dbReference>
<evidence type="ECO:0000256" key="4">
    <source>
        <dbReference type="ARBA" id="ARBA00022723"/>
    </source>
</evidence>
<keyword evidence="6 14" id="KW-0560">Oxidoreductase</keyword>
<dbReference type="SUPFAM" id="SSF50129">
    <property type="entry name" value="GroES-like"/>
    <property type="match status" value="2"/>
</dbReference>
<dbReference type="InterPro" id="IPR014183">
    <property type="entry name" value="ADH_3"/>
</dbReference>
<sequence>MRTHPPRPLTSADMKTKAAVAWKAGQPLTIETVDLEGPKHGEVLVEIKATGICHTDYYTLSGADPEGIFPAILGHEGAGIVVDVGPGVTSLKKGDHVIPLYTPECRQCKFCLSRKTNLCQLIRGTQGKGLMPDATSRFSLRGAPIFHYMGTSTFSNYTVAPEISMAKIREDAPFDKVCYIGCGVTTGIGAVIFTAKVEAGANVVVFGLGGIGLNVIQGAKMVGADKIIGVDINPAREAMARKFGMTHFLNPKEHANIVDAIVQLTDGGADYSFECIGNTQVMRQALECTHKGWGRSIIIGVAEAGAEISTRPFQLVTGRKWEGSAFGGARGRTDVPRIVDWYMENKINIDDLITHTMPLEKINEGFELMKRGESIRGVVIY</sequence>
<dbReference type="NCBIfam" id="TIGR02818">
    <property type="entry name" value="adh_III_F_hyde"/>
    <property type="match status" value="1"/>
</dbReference>
<protein>
    <recommendedName>
        <fullName evidence="3 14">S-(hydroxymethyl)glutathione dehydrogenase</fullName>
        <ecNumber evidence="14">1.1.1.284</ecNumber>
    </recommendedName>
</protein>
<comment type="catalytic activity">
    <reaction evidence="11">
        <text>S-nitrosoglutathione + NADH + H(+) = S-(hydroxysulfenamide)glutathione + NAD(+)</text>
        <dbReference type="Rhea" id="RHEA:78371"/>
        <dbReference type="ChEBI" id="CHEBI:15378"/>
        <dbReference type="ChEBI" id="CHEBI:57540"/>
        <dbReference type="ChEBI" id="CHEBI:57945"/>
        <dbReference type="ChEBI" id="CHEBI:145544"/>
        <dbReference type="ChEBI" id="CHEBI:229723"/>
    </reaction>
    <physiologicalReaction direction="left-to-right" evidence="11">
        <dbReference type="Rhea" id="RHEA:78372"/>
    </physiologicalReaction>
</comment>
<comment type="catalytic activity">
    <reaction evidence="13">
        <text>a primary alcohol + NAD(+) = an aldehyde + NADH + H(+)</text>
        <dbReference type="Rhea" id="RHEA:10736"/>
        <dbReference type="ChEBI" id="CHEBI:15378"/>
        <dbReference type="ChEBI" id="CHEBI:15734"/>
        <dbReference type="ChEBI" id="CHEBI:17478"/>
        <dbReference type="ChEBI" id="CHEBI:57540"/>
        <dbReference type="ChEBI" id="CHEBI:57945"/>
        <dbReference type="EC" id="1.1.1.1"/>
    </reaction>
</comment>
<dbReference type="EMBL" id="BAABGJ010000019">
    <property type="protein sequence ID" value="GAA4341004.1"/>
    <property type="molecule type" value="Genomic_DNA"/>
</dbReference>
<dbReference type="InterPro" id="IPR013154">
    <property type="entry name" value="ADH-like_N"/>
</dbReference>
<evidence type="ECO:0000259" key="15">
    <source>
        <dbReference type="SMART" id="SM00829"/>
    </source>
</evidence>
<dbReference type="SMART" id="SM00829">
    <property type="entry name" value="PKS_ER"/>
    <property type="match status" value="1"/>
</dbReference>
<dbReference type="InterPro" id="IPR036291">
    <property type="entry name" value="NAD(P)-bd_dom_sf"/>
</dbReference>
<dbReference type="Pfam" id="PF00107">
    <property type="entry name" value="ADH_zinc_N"/>
    <property type="match status" value="1"/>
</dbReference>
<evidence type="ECO:0000256" key="3">
    <source>
        <dbReference type="ARBA" id="ARBA00021865"/>
    </source>
</evidence>
<evidence type="ECO:0000256" key="13">
    <source>
        <dbReference type="ARBA" id="ARBA00049243"/>
    </source>
</evidence>